<protein>
    <submittedName>
        <fullName evidence="2">Tripartite tricarboxylate transporter substrate binding protein</fullName>
    </submittedName>
</protein>
<dbReference type="SUPFAM" id="SSF53850">
    <property type="entry name" value="Periplasmic binding protein-like II"/>
    <property type="match status" value="1"/>
</dbReference>
<evidence type="ECO:0000256" key="1">
    <source>
        <dbReference type="ARBA" id="ARBA00006987"/>
    </source>
</evidence>
<evidence type="ECO:0000313" key="3">
    <source>
        <dbReference type="Proteomes" id="UP000318405"/>
    </source>
</evidence>
<dbReference type="PANTHER" id="PTHR42928">
    <property type="entry name" value="TRICARBOXYLATE-BINDING PROTEIN"/>
    <property type="match status" value="1"/>
</dbReference>
<comment type="similarity">
    <text evidence="1">Belongs to the UPF0065 (bug) family.</text>
</comment>
<dbReference type="InterPro" id="IPR005064">
    <property type="entry name" value="BUG"/>
</dbReference>
<evidence type="ECO:0000313" key="2">
    <source>
        <dbReference type="EMBL" id="TSH99246.1"/>
    </source>
</evidence>
<organism evidence="2 3">
    <name type="scientific">Verticiella sediminum</name>
    <dbReference type="NCBI Taxonomy" id="1247510"/>
    <lineage>
        <taxon>Bacteria</taxon>
        <taxon>Pseudomonadati</taxon>
        <taxon>Pseudomonadota</taxon>
        <taxon>Betaproteobacteria</taxon>
        <taxon>Burkholderiales</taxon>
        <taxon>Alcaligenaceae</taxon>
        <taxon>Verticiella</taxon>
    </lineage>
</organism>
<dbReference type="AlphaFoldDB" id="A0A556B227"/>
<dbReference type="Gene3D" id="3.40.190.10">
    <property type="entry name" value="Periplasmic binding protein-like II"/>
    <property type="match status" value="1"/>
</dbReference>
<dbReference type="InterPro" id="IPR042100">
    <property type="entry name" value="Bug_dom1"/>
</dbReference>
<gene>
    <name evidence="2" type="ORF">FOZ76_00505</name>
</gene>
<dbReference type="Proteomes" id="UP000318405">
    <property type="component" value="Unassembled WGS sequence"/>
</dbReference>
<dbReference type="PANTHER" id="PTHR42928:SF5">
    <property type="entry name" value="BLR1237 PROTEIN"/>
    <property type="match status" value="1"/>
</dbReference>
<dbReference type="CDD" id="cd07012">
    <property type="entry name" value="PBP2_Bug_TTT"/>
    <property type="match status" value="1"/>
</dbReference>
<proteinExistence type="inferred from homology"/>
<comment type="caution">
    <text evidence="2">The sequence shown here is derived from an EMBL/GenBank/DDBJ whole genome shotgun (WGS) entry which is preliminary data.</text>
</comment>
<reference evidence="2 3" key="1">
    <citation type="submission" date="2019-07" db="EMBL/GenBank/DDBJ databases">
        <title>Qingshengfaniella alkalisoli gen. nov., sp. nov., isolated from saline soil.</title>
        <authorList>
            <person name="Xu L."/>
            <person name="Huang X.-X."/>
            <person name="Sun J.-Q."/>
        </authorList>
    </citation>
    <scope>NUCLEOTIDE SEQUENCE [LARGE SCALE GENOMIC DNA]</scope>
    <source>
        <strain evidence="2 3">DSM 27279</strain>
    </source>
</reference>
<dbReference type="PIRSF" id="PIRSF017082">
    <property type="entry name" value="YflP"/>
    <property type="match status" value="1"/>
</dbReference>
<dbReference type="OrthoDB" id="8689565at2"/>
<keyword evidence="3" id="KW-1185">Reference proteome</keyword>
<dbReference type="Gene3D" id="3.40.190.150">
    <property type="entry name" value="Bordetella uptake gene, domain 1"/>
    <property type="match status" value="1"/>
</dbReference>
<sequence length="355" mass="38515">MGGSRGRLRRTYRLTMPTGLASRCWSQRMKSAFRVFFCTALSMCLAAKSMALAVYPDRPVTLIVPTPPGGPLDRVSRLYAQHLQGYFGQPVVVENKVGASGKIGVRAGLQAPRDGYTLIAVSPSIVTVNPVVDEDVGFDPLRDFEMLGMVARNTGVVATRADLPVSTMAELVSYAKAHPGQLNYASFGVGTSLHLFSEELAQTLGIALRHIPYKGESQAMHALIAGEVDLMLYVTAPVVPFVKSGRVKALTVTTGQRWAELPDVPSFAESGVPQLEGYTYHSWVGFLMPRDVPAQAATRLREGIAAVGRKPELRQALQDQGFDAIESGADAMRQTVSDELERNRRVVERGGIKLD</sequence>
<dbReference type="Pfam" id="PF03401">
    <property type="entry name" value="TctC"/>
    <property type="match status" value="1"/>
</dbReference>
<name>A0A556B227_9BURK</name>
<accession>A0A556B227</accession>
<dbReference type="EMBL" id="VLTJ01000001">
    <property type="protein sequence ID" value="TSH99246.1"/>
    <property type="molecule type" value="Genomic_DNA"/>
</dbReference>